<evidence type="ECO:0000256" key="8">
    <source>
        <dbReference type="ARBA" id="ARBA00048794"/>
    </source>
</evidence>
<evidence type="ECO:0000313" key="11">
    <source>
        <dbReference type="EMBL" id="UYV67474.1"/>
    </source>
</evidence>
<evidence type="ECO:0000256" key="2">
    <source>
        <dbReference type="ARBA" id="ARBA00013172"/>
    </source>
</evidence>
<accession>A0ABY6KFD1</accession>
<feature type="domain" description="4'-phosphopantetheinyl transferase N-terminal" evidence="10">
    <location>
        <begin position="13"/>
        <end position="108"/>
    </location>
</feature>
<evidence type="ECO:0000259" key="10">
    <source>
        <dbReference type="Pfam" id="PF22624"/>
    </source>
</evidence>
<evidence type="ECO:0000256" key="3">
    <source>
        <dbReference type="ARBA" id="ARBA00016301"/>
    </source>
</evidence>
<dbReference type="PANTHER" id="PTHR12215">
    <property type="entry name" value="PHOSPHOPANTETHEINE TRANSFERASE"/>
    <property type="match status" value="1"/>
</dbReference>
<dbReference type="PANTHER" id="PTHR12215:SF10">
    <property type="entry name" value="L-AMINOADIPATE-SEMIALDEHYDE DEHYDROGENASE-PHOSPHOPANTETHEINYL TRANSFERASE"/>
    <property type="match status" value="1"/>
</dbReference>
<evidence type="ECO:0000256" key="7">
    <source>
        <dbReference type="ARBA" id="ARBA00048641"/>
    </source>
</evidence>
<dbReference type="Pfam" id="PF22624">
    <property type="entry name" value="AASDHPPT_N"/>
    <property type="match status" value="1"/>
</dbReference>
<dbReference type="Pfam" id="PF01648">
    <property type="entry name" value="ACPS"/>
    <property type="match status" value="1"/>
</dbReference>
<evidence type="ECO:0000256" key="5">
    <source>
        <dbReference type="ARBA" id="ARBA00030484"/>
    </source>
</evidence>
<name>A0ABY6KFD1_9ARAC</name>
<reference evidence="11 12" key="1">
    <citation type="submission" date="2022-01" db="EMBL/GenBank/DDBJ databases">
        <title>A chromosomal length assembly of Cordylochernes scorpioides.</title>
        <authorList>
            <person name="Zeh D."/>
            <person name="Zeh J."/>
        </authorList>
    </citation>
    <scope>NUCLEOTIDE SEQUENCE [LARGE SCALE GENOMIC DNA]</scope>
    <source>
        <strain evidence="11">IN4F17</strain>
        <tissue evidence="11">Whole Body</tissue>
    </source>
</reference>
<comment type="catalytic activity">
    <reaction evidence="7">
        <text>apo-[ACP] + CoA = holo-[ACP] + adenosine 3',5'-bisphosphate + H(+)</text>
        <dbReference type="Rhea" id="RHEA:12068"/>
        <dbReference type="Rhea" id="RHEA-COMP:9685"/>
        <dbReference type="Rhea" id="RHEA-COMP:9690"/>
        <dbReference type="ChEBI" id="CHEBI:15378"/>
        <dbReference type="ChEBI" id="CHEBI:29999"/>
        <dbReference type="ChEBI" id="CHEBI:57287"/>
        <dbReference type="ChEBI" id="CHEBI:58343"/>
        <dbReference type="ChEBI" id="CHEBI:64479"/>
        <dbReference type="EC" id="2.7.8.7"/>
    </reaction>
    <physiologicalReaction direction="left-to-right" evidence="7">
        <dbReference type="Rhea" id="RHEA:12069"/>
    </physiologicalReaction>
</comment>
<dbReference type="EC" id="2.7.8.7" evidence="2"/>
<evidence type="ECO:0000256" key="4">
    <source>
        <dbReference type="ARBA" id="ARBA00022679"/>
    </source>
</evidence>
<dbReference type="InterPro" id="IPR050559">
    <property type="entry name" value="P-Pant_transferase_sf"/>
</dbReference>
<comment type="similarity">
    <text evidence="1">Belongs to the P-Pant transferase superfamily. AcpS family.</text>
</comment>
<dbReference type="InterPro" id="IPR037143">
    <property type="entry name" value="4-PPantetheinyl_Trfase_dom_sf"/>
</dbReference>
<keyword evidence="4" id="KW-0808">Transferase</keyword>
<dbReference type="InterPro" id="IPR008278">
    <property type="entry name" value="4-PPantetheinyl_Trfase_dom"/>
</dbReference>
<organism evidence="11 12">
    <name type="scientific">Cordylochernes scorpioides</name>
    <dbReference type="NCBI Taxonomy" id="51811"/>
    <lineage>
        <taxon>Eukaryota</taxon>
        <taxon>Metazoa</taxon>
        <taxon>Ecdysozoa</taxon>
        <taxon>Arthropoda</taxon>
        <taxon>Chelicerata</taxon>
        <taxon>Arachnida</taxon>
        <taxon>Pseudoscorpiones</taxon>
        <taxon>Cheliferoidea</taxon>
        <taxon>Chernetidae</taxon>
        <taxon>Cordylochernes</taxon>
    </lineage>
</organism>
<evidence type="ECO:0000256" key="6">
    <source>
        <dbReference type="ARBA" id="ARBA00033443"/>
    </source>
</evidence>
<keyword evidence="12" id="KW-1185">Reference proteome</keyword>
<evidence type="ECO:0000313" key="12">
    <source>
        <dbReference type="Proteomes" id="UP001235939"/>
    </source>
</evidence>
<evidence type="ECO:0000256" key="1">
    <source>
        <dbReference type="ARBA" id="ARBA00006195"/>
    </source>
</evidence>
<dbReference type="EMBL" id="CP092867">
    <property type="protein sequence ID" value="UYV67474.1"/>
    <property type="molecule type" value="Genomic_DNA"/>
</dbReference>
<sequence length="238" mass="27610">MLSTSVRWAFNIKKWVPSEHEFILANQCIQKEEKQRVNEFVFKNDVKSALVGRLLLRRFLTRHLGVPYDSLVLGRSDRGRPVLLDPQPRSPLDFNISHQGEYCVLAGDAQSAIGVDVMKLTHYTGGRDLEDYFRIMKRQFTECEWSFIEEKSTDKERMERFLRLWCLKESYLKAIGCGITDIQETLSFRCRTPDLEMGATVTDSMLYLNCSLSPWVFHESLLDPLHCVVVALQQRISL</sequence>
<evidence type="ECO:0000259" key="9">
    <source>
        <dbReference type="Pfam" id="PF01648"/>
    </source>
</evidence>
<dbReference type="Gene3D" id="3.90.470.20">
    <property type="entry name" value="4'-phosphopantetheinyl transferase domain"/>
    <property type="match status" value="2"/>
</dbReference>
<feature type="domain" description="4'-phosphopantetheinyl transferase" evidence="9">
    <location>
        <begin position="112"/>
        <end position="190"/>
    </location>
</feature>
<dbReference type="InterPro" id="IPR055066">
    <property type="entry name" value="AASDHPPT_N"/>
</dbReference>
<dbReference type="Proteomes" id="UP001235939">
    <property type="component" value="Chromosome 05"/>
</dbReference>
<comment type="catalytic activity">
    <reaction evidence="8">
        <text>apo-[ACP] + acetyl-CoA = acetyl-[ACP] + adenosine 3',5'-bisphosphate + H(+)</text>
        <dbReference type="Rhea" id="RHEA:46564"/>
        <dbReference type="Rhea" id="RHEA-COMP:9621"/>
        <dbReference type="Rhea" id="RHEA-COMP:9690"/>
        <dbReference type="ChEBI" id="CHEBI:15378"/>
        <dbReference type="ChEBI" id="CHEBI:29999"/>
        <dbReference type="ChEBI" id="CHEBI:57288"/>
        <dbReference type="ChEBI" id="CHEBI:58343"/>
        <dbReference type="ChEBI" id="CHEBI:78446"/>
    </reaction>
    <physiologicalReaction direction="left-to-right" evidence="8">
        <dbReference type="Rhea" id="RHEA:46565"/>
    </physiologicalReaction>
</comment>
<gene>
    <name evidence="11" type="ORF">LAZ67_5000787</name>
</gene>
<dbReference type="SUPFAM" id="SSF56214">
    <property type="entry name" value="4'-phosphopantetheinyl transferase"/>
    <property type="match status" value="2"/>
</dbReference>
<proteinExistence type="inferred from homology"/>
<protein>
    <recommendedName>
        <fullName evidence="3">L-aminoadipate-semialdehyde dehydrogenase-phosphopantetheinyl transferase</fullName>
        <ecNumber evidence="2">2.7.8.7</ecNumber>
    </recommendedName>
    <alternativeName>
        <fullName evidence="5">4'-phosphopantetheinyl transferase</fullName>
    </alternativeName>
    <alternativeName>
        <fullName evidence="6">Alpha-aminoadipic semialdehyde dehydrogenase-phosphopantetheinyl transferase</fullName>
    </alternativeName>
</protein>